<evidence type="ECO:0000256" key="4">
    <source>
        <dbReference type="ARBA" id="ARBA00023033"/>
    </source>
</evidence>
<gene>
    <name evidence="6" type="ORF">GA0070616_2620</name>
</gene>
<proteinExistence type="predicted"/>
<dbReference type="InterPro" id="IPR011251">
    <property type="entry name" value="Luciferase-like_dom"/>
</dbReference>
<keyword evidence="1" id="KW-0285">Flavoprotein</keyword>
<protein>
    <submittedName>
        <fullName evidence="6">Luciferase-like monooxygenase</fullName>
    </submittedName>
</protein>
<evidence type="ECO:0000259" key="5">
    <source>
        <dbReference type="Pfam" id="PF00296"/>
    </source>
</evidence>
<evidence type="ECO:0000313" key="7">
    <source>
        <dbReference type="Proteomes" id="UP000199699"/>
    </source>
</evidence>
<evidence type="ECO:0000313" key="6">
    <source>
        <dbReference type="EMBL" id="SCL22868.1"/>
    </source>
</evidence>
<keyword evidence="3" id="KW-0560">Oxidoreductase</keyword>
<dbReference type="Pfam" id="PF00296">
    <property type="entry name" value="Bac_luciferase"/>
    <property type="match status" value="1"/>
</dbReference>
<dbReference type="Gene3D" id="3.20.20.30">
    <property type="entry name" value="Luciferase-like domain"/>
    <property type="match status" value="1"/>
</dbReference>
<dbReference type="PANTHER" id="PTHR42847">
    <property type="entry name" value="ALKANESULFONATE MONOOXYGENASE"/>
    <property type="match status" value="1"/>
</dbReference>
<keyword evidence="7" id="KW-1185">Reference proteome</keyword>
<dbReference type="RefSeq" id="WP_175440065.1">
    <property type="nucleotide sequence ID" value="NZ_FMHT01000003.1"/>
</dbReference>
<name>A0A1C6S044_9ACTN</name>
<feature type="domain" description="Luciferase-like" evidence="5">
    <location>
        <begin position="24"/>
        <end position="175"/>
    </location>
</feature>
<dbReference type="PANTHER" id="PTHR42847:SF4">
    <property type="entry name" value="ALKANESULFONATE MONOOXYGENASE-RELATED"/>
    <property type="match status" value="1"/>
</dbReference>
<dbReference type="Proteomes" id="UP000199699">
    <property type="component" value="Unassembled WGS sequence"/>
</dbReference>
<dbReference type="InterPro" id="IPR036661">
    <property type="entry name" value="Luciferase-like_sf"/>
</dbReference>
<dbReference type="STRING" id="145857.GA0070616_2620"/>
<dbReference type="GO" id="GO:0046306">
    <property type="term" value="P:alkanesulfonate catabolic process"/>
    <property type="evidence" value="ECO:0007669"/>
    <property type="project" value="TreeGrafter"/>
</dbReference>
<dbReference type="EMBL" id="FMHT01000003">
    <property type="protein sequence ID" value="SCL22868.1"/>
    <property type="molecule type" value="Genomic_DNA"/>
</dbReference>
<reference evidence="6 7" key="1">
    <citation type="submission" date="2016-06" db="EMBL/GenBank/DDBJ databases">
        <authorList>
            <person name="Kjaerup R.B."/>
            <person name="Dalgaard T.S."/>
            <person name="Juul-Madsen H.R."/>
        </authorList>
    </citation>
    <scope>NUCLEOTIDE SEQUENCE [LARGE SCALE GENOMIC DNA]</scope>
    <source>
        <strain evidence="6 7">DSM 43818</strain>
    </source>
</reference>
<dbReference type="GO" id="GO:0008726">
    <property type="term" value="F:alkanesulfonate monooxygenase activity"/>
    <property type="evidence" value="ECO:0007669"/>
    <property type="project" value="TreeGrafter"/>
</dbReference>
<organism evidence="6 7">
    <name type="scientific">Micromonospora nigra</name>
    <dbReference type="NCBI Taxonomy" id="145857"/>
    <lineage>
        <taxon>Bacteria</taxon>
        <taxon>Bacillati</taxon>
        <taxon>Actinomycetota</taxon>
        <taxon>Actinomycetes</taxon>
        <taxon>Micromonosporales</taxon>
        <taxon>Micromonosporaceae</taxon>
        <taxon>Micromonospora</taxon>
    </lineage>
</organism>
<dbReference type="SUPFAM" id="SSF51679">
    <property type="entry name" value="Bacterial luciferase-like"/>
    <property type="match status" value="1"/>
</dbReference>
<dbReference type="AlphaFoldDB" id="A0A1C6S044"/>
<accession>A0A1C6S044</accession>
<keyword evidence="4 6" id="KW-0503">Monooxygenase</keyword>
<dbReference type="InterPro" id="IPR050172">
    <property type="entry name" value="SsuD_RutA_monooxygenase"/>
</dbReference>
<evidence type="ECO:0000256" key="3">
    <source>
        <dbReference type="ARBA" id="ARBA00023002"/>
    </source>
</evidence>
<evidence type="ECO:0000256" key="1">
    <source>
        <dbReference type="ARBA" id="ARBA00022630"/>
    </source>
</evidence>
<evidence type="ECO:0000256" key="2">
    <source>
        <dbReference type="ARBA" id="ARBA00022643"/>
    </source>
</evidence>
<sequence>MKSGRGSSPIRALSRRSLRGEPWYDSLTTLTAVAAVTKRIRFGTLVASPNIRHPVLMAKQVMTLDEISGGRLVLGIGAGAADGADTRVMGVADGVRRGDRFEEFVTLTDSLLRQSRTTFHGAYYQAVEADMVPGCVQRPRVPFALAASGPRGFRLAARFAETWVTIGDTGRPGERSEADGWEMLRRQVGQLTAACEQAGRDPKRIGRLVNVSRAVPDPYGSVERFVDVVGRCHELGFTEVVVNHPRRSGIFHGDPDMFAHAVRQALAVFGRGGS</sequence>
<keyword evidence="2" id="KW-0288">FMN</keyword>